<accession>A0A2G8T771</accession>
<sequence length="297" mass="32794">MLNRYTVVNLRIWERRYGYPNPSRSPNGERQYSMAHLVQLELITDLLALGYRPGKVVGLKMDELLLLRGNYDPKVAPSPRDQLVLIQICVDLIKRKSGAKLKSSLNQELLNAGLSNFVINVAAPLTRIVRVGRTSGRFTVVEEYFFNALLESLMRGAIVFAAQNFTTREEARPRVLLASSGEHRSNLELLLIEALFVLEGAHCTSISAVTSLKQVTTIAKSWDFDIVVVSFSHKKSPRSAIKNIGQLLSELGGKLQVSVDASCVGLVGRSLGWGCLLGLDSIANSVTSWLRALLRFG</sequence>
<dbReference type="Proteomes" id="UP000230390">
    <property type="component" value="Unassembled WGS sequence"/>
</dbReference>
<keyword evidence="3" id="KW-1185">Reference proteome</keyword>
<evidence type="ECO:0000313" key="2">
    <source>
        <dbReference type="EMBL" id="PIL41900.1"/>
    </source>
</evidence>
<protein>
    <recommendedName>
        <fullName evidence="1">HTH merR-type domain-containing protein</fullName>
    </recommendedName>
</protein>
<dbReference type="Pfam" id="PF13411">
    <property type="entry name" value="MerR_1"/>
    <property type="match status" value="1"/>
</dbReference>
<dbReference type="Gene3D" id="1.10.1660.10">
    <property type="match status" value="1"/>
</dbReference>
<dbReference type="InterPro" id="IPR000551">
    <property type="entry name" value="MerR-type_HTH_dom"/>
</dbReference>
<proteinExistence type="predicted"/>
<dbReference type="InterPro" id="IPR009061">
    <property type="entry name" value="DNA-bd_dom_put_sf"/>
</dbReference>
<comment type="caution">
    <text evidence="2">The sequence shown here is derived from an EMBL/GenBank/DDBJ whole genome shotgun (WGS) entry which is preliminary data.</text>
</comment>
<dbReference type="EMBL" id="PDOC01000067">
    <property type="protein sequence ID" value="PIL41900.1"/>
    <property type="molecule type" value="Genomic_DNA"/>
</dbReference>
<gene>
    <name evidence="2" type="ORF">CR105_27235</name>
</gene>
<organism evidence="2 3">
    <name type="scientific">Massilia eurypsychrophila</name>
    <dbReference type="NCBI Taxonomy" id="1485217"/>
    <lineage>
        <taxon>Bacteria</taxon>
        <taxon>Pseudomonadati</taxon>
        <taxon>Pseudomonadota</taxon>
        <taxon>Betaproteobacteria</taxon>
        <taxon>Burkholderiales</taxon>
        <taxon>Oxalobacteraceae</taxon>
        <taxon>Telluria group</taxon>
        <taxon>Massilia</taxon>
    </lineage>
</organism>
<evidence type="ECO:0000313" key="3">
    <source>
        <dbReference type="Proteomes" id="UP000230390"/>
    </source>
</evidence>
<name>A0A2G8T771_9BURK</name>
<dbReference type="SUPFAM" id="SSF46955">
    <property type="entry name" value="Putative DNA-binding domain"/>
    <property type="match status" value="1"/>
</dbReference>
<dbReference type="RefSeq" id="WP_099794094.1">
    <property type="nucleotide sequence ID" value="NZ_JBHLYV010000025.1"/>
</dbReference>
<dbReference type="GO" id="GO:0003677">
    <property type="term" value="F:DNA binding"/>
    <property type="evidence" value="ECO:0007669"/>
    <property type="project" value="InterPro"/>
</dbReference>
<feature type="domain" description="HTH merR-type" evidence="1">
    <location>
        <begin position="8"/>
        <end position="55"/>
    </location>
</feature>
<evidence type="ECO:0000259" key="1">
    <source>
        <dbReference type="Pfam" id="PF13411"/>
    </source>
</evidence>
<dbReference type="GO" id="GO:0006355">
    <property type="term" value="P:regulation of DNA-templated transcription"/>
    <property type="evidence" value="ECO:0007669"/>
    <property type="project" value="InterPro"/>
</dbReference>
<reference evidence="2 3" key="1">
    <citation type="submission" date="2017-10" db="EMBL/GenBank/DDBJ databases">
        <title>Massilia psychrophilum sp. nov., a novel purple-pigmented bacterium isolated from Tianshan glacier, Xinjiang Municipality, China.</title>
        <authorList>
            <person name="Wang H."/>
        </authorList>
    </citation>
    <scope>NUCLEOTIDE SEQUENCE [LARGE SCALE GENOMIC DNA]</scope>
    <source>
        <strain evidence="2 3">JCM 30074</strain>
    </source>
</reference>
<dbReference type="AlphaFoldDB" id="A0A2G8T771"/>
<dbReference type="OrthoDB" id="9800334at2"/>